<dbReference type="Proteomes" id="UP000298774">
    <property type="component" value="Chromosome"/>
</dbReference>
<name>A0A4D8QTJ1_AZOBR</name>
<proteinExistence type="predicted"/>
<reference evidence="3 4" key="1">
    <citation type="submission" date="2018-09" db="EMBL/GenBank/DDBJ databases">
        <title>Whole genome based analysis of evolution and adaptive divergence in Indian and Brazilian strains of Azospirillum brasilense.</title>
        <authorList>
            <person name="Singh C."/>
            <person name="Tripathi A.K."/>
        </authorList>
    </citation>
    <scope>NUCLEOTIDE SEQUENCE [LARGE SCALE GENOMIC DNA]</scope>
    <source>
        <strain evidence="3 4">MTCC4038</strain>
    </source>
</reference>
<feature type="region of interest" description="Disordered" evidence="1">
    <location>
        <begin position="179"/>
        <end position="217"/>
    </location>
</feature>
<dbReference type="Gene3D" id="3.30.70.270">
    <property type="match status" value="1"/>
</dbReference>
<sequence>MNAIHSPPSAQDEPAESACSGPTTHCTGAMKAADCQSSCHLNDAAFRNKARDILSSGRTVTAGAVHLIGLEDIRDRLGKRWGSVKERVQDYTGRLLEKILSPQDVWFRHGEAQFIIVFAHADIQAAQLICGKIVETLHQALLGHSDTSRITVKTALMEIDGSIAIGSARLDDLLHHAASQPERPADRAGPATQRTAQPPHPHPTAQPASQPQAEERRRPSLVGFALDNGEPPPQPKVLFRPVYDVKNKVISTYTCRPDLHTCRHINQITLDDVLQEEAIFDYDMETLCHAISTYNELYKNKFRYAQTIPVHFETLASVRRRREYLQSCRMIPSYLIPFLAFELEGLPQGIPNGRLAEMVTMLRPFGRAAIVILREDTADIAVYANAGVKGVGLSMDFRDGDQRCIDKINAFCPMPRKHGLFSYLDGVRNVEQFQAAIEAGAAYIGGAVVGKDSDVPEHMRRCTERQMLMRARVKARQASA</sequence>
<dbReference type="InterPro" id="IPR043128">
    <property type="entry name" value="Rev_trsase/Diguanyl_cyclase"/>
</dbReference>
<evidence type="ECO:0000313" key="5">
    <source>
        <dbReference type="Proteomes" id="UP001277471"/>
    </source>
</evidence>
<dbReference type="InterPro" id="IPR029787">
    <property type="entry name" value="Nucleotide_cyclase"/>
</dbReference>
<evidence type="ECO:0000313" key="3">
    <source>
        <dbReference type="EMBL" id="QCO08602.1"/>
    </source>
</evidence>
<protein>
    <recommendedName>
        <fullName evidence="6">GGDEF domain-containing protein</fullName>
    </recommendedName>
</protein>
<evidence type="ECO:0000313" key="2">
    <source>
        <dbReference type="EMBL" id="MDX5954800.1"/>
    </source>
</evidence>
<dbReference type="GeneID" id="56452329"/>
<dbReference type="Proteomes" id="UP001277471">
    <property type="component" value="Unassembled WGS sequence"/>
</dbReference>
<evidence type="ECO:0000256" key="1">
    <source>
        <dbReference type="SAM" id="MobiDB-lite"/>
    </source>
</evidence>
<dbReference type="EMBL" id="JAWXYC010000004">
    <property type="protein sequence ID" value="MDX5954800.1"/>
    <property type="molecule type" value="Genomic_DNA"/>
</dbReference>
<evidence type="ECO:0008006" key="6">
    <source>
        <dbReference type="Google" id="ProtNLM"/>
    </source>
</evidence>
<evidence type="ECO:0000313" key="4">
    <source>
        <dbReference type="Proteomes" id="UP000298774"/>
    </source>
</evidence>
<gene>
    <name evidence="3" type="ORF">D3868_05805</name>
    <name evidence="2" type="ORF">SIM66_26890</name>
</gene>
<organism evidence="3 4">
    <name type="scientific">Azospirillum brasilense</name>
    <dbReference type="NCBI Taxonomy" id="192"/>
    <lineage>
        <taxon>Bacteria</taxon>
        <taxon>Pseudomonadati</taxon>
        <taxon>Pseudomonadota</taxon>
        <taxon>Alphaproteobacteria</taxon>
        <taxon>Rhodospirillales</taxon>
        <taxon>Azospirillaceae</taxon>
        <taxon>Azospirillum</taxon>
    </lineage>
</organism>
<dbReference type="RefSeq" id="WP_079285217.1">
    <property type="nucleotide sequence ID" value="NZ_CP032339.1"/>
</dbReference>
<keyword evidence="5" id="KW-1185">Reference proteome</keyword>
<dbReference type="EMBL" id="CP032339">
    <property type="protein sequence ID" value="QCO08602.1"/>
    <property type="molecule type" value="Genomic_DNA"/>
</dbReference>
<accession>A0A4D8QTJ1</accession>
<reference evidence="2 5" key="2">
    <citation type="submission" date="2023-11" db="EMBL/GenBank/DDBJ databases">
        <title>MicrobeMod: A computational toolkit for identifying prokaryotic methylation and restriction-modification with nanopore sequencing.</title>
        <authorList>
            <person name="Crits-Christoph A."/>
            <person name="Kang S.C."/>
            <person name="Lee H."/>
            <person name="Ostrov N."/>
        </authorList>
    </citation>
    <scope>NUCLEOTIDE SEQUENCE [LARGE SCALE GENOMIC DNA]</scope>
    <source>
        <strain evidence="2 5">ATCC 29145</strain>
    </source>
</reference>
<dbReference type="AlphaFoldDB" id="A0A4D8QTJ1"/>
<feature type="region of interest" description="Disordered" evidence="1">
    <location>
        <begin position="1"/>
        <end position="22"/>
    </location>
</feature>
<dbReference type="SUPFAM" id="SSF55073">
    <property type="entry name" value="Nucleotide cyclase"/>
    <property type="match status" value="1"/>
</dbReference>